<feature type="repeat" description="FG-GAP" evidence="12">
    <location>
        <begin position="363"/>
        <end position="421"/>
    </location>
</feature>
<dbReference type="GO" id="GO:0033627">
    <property type="term" value="P:cell adhesion mediated by integrin"/>
    <property type="evidence" value="ECO:0007669"/>
    <property type="project" value="TreeGrafter"/>
</dbReference>
<dbReference type="InterPro" id="IPR000413">
    <property type="entry name" value="Integrin_alpha"/>
</dbReference>
<comment type="subcellular location">
    <subcellularLocation>
        <location evidence="1 13">Membrane</location>
        <topology evidence="1 13">Single-pass type I membrane protein</topology>
    </subcellularLocation>
</comment>
<evidence type="ECO:0000259" key="16">
    <source>
        <dbReference type="Pfam" id="PF20805"/>
    </source>
</evidence>
<evidence type="ECO:0000256" key="1">
    <source>
        <dbReference type="ARBA" id="ARBA00004479"/>
    </source>
</evidence>
<dbReference type="PROSITE" id="PS51470">
    <property type="entry name" value="FG_GAP"/>
    <property type="match status" value="4"/>
</dbReference>
<dbReference type="AlphaFoldDB" id="T1E1D0"/>
<dbReference type="Pfam" id="PF01839">
    <property type="entry name" value="FG-GAP"/>
    <property type="match status" value="2"/>
</dbReference>
<evidence type="ECO:0000256" key="11">
    <source>
        <dbReference type="ARBA" id="ARBA00023180"/>
    </source>
</evidence>
<dbReference type="Gene3D" id="2.60.40.1530">
    <property type="entry name" value="ntegrin, alpha v. Chain A, domain 4"/>
    <property type="match status" value="1"/>
</dbReference>
<feature type="region of interest" description="Disordered" evidence="14">
    <location>
        <begin position="1046"/>
        <end position="1076"/>
    </location>
</feature>
<dbReference type="Pfam" id="PF20805">
    <property type="entry name" value="Integrin_A_Ig_2"/>
    <property type="match status" value="1"/>
</dbReference>
<dbReference type="Gene3D" id="2.60.40.1510">
    <property type="entry name" value="ntegrin, alpha v. Chain A, domain 3"/>
    <property type="match status" value="1"/>
</dbReference>
<dbReference type="GO" id="GO:0007160">
    <property type="term" value="P:cell-matrix adhesion"/>
    <property type="evidence" value="ECO:0007669"/>
    <property type="project" value="TreeGrafter"/>
</dbReference>
<dbReference type="GO" id="GO:0007229">
    <property type="term" value="P:integrin-mediated signaling pathway"/>
    <property type="evidence" value="ECO:0007669"/>
    <property type="project" value="UniProtKB-KW"/>
</dbReference>
<keyword evidence="9 13" id="KW-0472">Membrane</keyword>
<dbReference type="PANTHER" id="PTHR23220:SF134">
    <property type="entry name" value="INTEGRIN ALPHA-2 DOMAIN-CONTAINING PROTEIN"/>
    <property type="match status" value="1"/>
</dbReference>
<keyword evidence="4" id="KW-0732">Signal</keyword>
<evidence type="ECO:0000259" key="17">
    <source>
        <dbReference type="Pfam" id="PF20806"/>
    </source>
</evidence>
<dbReference type="EMBL" id="GAKT01000004">
    <property type="protein sequence ID" value="JAA93058.1"/>
    <property type="molecule type" value="mRNA"/>
</dbReference>
<evidence type="ECO:0000256" key="9">
    <source>
        <dbReference type="ARBA" id="ARBA00023136"/>
    </source>
</evidence>
<dbReference type="GO" id="GO:0005178">
    <property type="term" value="F:integrin binding"/>
    <property type="evidence" value="ECO:0007669"/>
    <property type="project" value="TreeGrafter"/>
</dbReference>
<name>T1E1D0_CUPSA</name>
<feature type="domain" description="Integrin alpha first immunoglubulin-like" evidence="15">
    <location>
        <begin position="472"/>
        <end position="608"/>
    </location>
</feature>
<evidence type="ECO:0000313" key="18">
    <source>
        <dbReference type="EMBL" id="JAA93058.1"/>
    </source>
</evidence>
<keyword evidence="5" id="KW-0677">Repeat</keyword>
<keyword evidence="3 13" id="KW-0812">Transmembrane</keyword>
<dbReference type="Gene3D" id="2.60.40.1460">
    <property type="entry name" value="Integrin domains. Chain A, domain 2"/>
    <property type="match status" value="1"/>
</dbReference>
<evidence type="ECO:0000256" key="5">
    <source>
        <dbReference type="ARBA" id="ARBA00022737"/>
    </source>
</evidence>
<dbReference type="InterPro" id="IPR013649">
    <property type="entry name" value="Integrin_alpha_Ig-like_1"/>
</dbReference>
<evidence type="ECO:0000256" key="14">
    <source>
        <dbReference type="SAM" id="MobiDB-lite"/>
    </source>
</evidence>
<dbReference type="SUPFAM" id="SSF69318">
    <property type="entry name" value="Integrin alpha N-terminal domain"/>
    <property type="match status" value="1"/>
</dbReference>
<dbReference type="GO" id="GO:0007157">
    <property type="term" value="P:heterophilic cell-cell adhesion via plasma membrane cell adhesion molecules"/>
    <property type="evidence" value="ECO:0007669"/>
    <property type="project" value="UniProtKB-ARBA"/>
</dbReference>
<evidence type="ECO:0000256" key="8">
    <source>
        <dbReference type="ARBA" id="ARBA00023037"/>
    </source>
</evidence>
<dbReference type="GO" id="GO:0008305">
    <property type="term" value="C:integrin complex"/>
    <property type="evidence" value="ECO:0007669"/>
    <property type="project" value="InterPro"/>
</dbReference>
<dbReference type="PRINTS" id="PR01185">
    <property type="entry name" value="INTEGRINA"/>
</dbReference>
<evidence type="ECO:0000256" key="2">
    <source>
        <dbReference type="ARBA" id="ARBA00008054"/>
    </source>
</evidence>
<protein>
    <submittedName>
        <fullName evidence="18">Putative integrin alpha-9</fullName>
    </submittedName>
</protein>
<feature type="repeat" description="FG-GAP" evidence="12">
    <location>
        <begin position="303"/>
        <end position="362"/>
    </location>
</feature>
<reference evidence="18" key="1">
    <citation type="submission" date="2013-06" db="EMBL/GenBank/DDBJ databases">
        <title>Upstream open reading frames and Kozak regions of a set of assembled transcriptome sequences from the spider Cupiennius salei.</title>
        <authorList>
            <person name="French A.S."/>
            <person name="Li A.W."/>
            <person name="Meisner S."/>
            <person name="Torkkeli P.H."/>
        </authorList>
    </citation>
    <scope>NUCLEOTIDE SEQUENCE</scope>
    <source>
        <tissue evidence="18">Leg hypodermis</tissue>
    </source>
</reference>
<feature type="domain" description="Integrin alpha third immunoglobulin-like" evidence="17">
    <location>
        <begin position="787"/>
        <end position="980"/>
    </location>
</feature>
<dbReference type="PANTHER" id="PTHR23220">
    <property type="entry name" value="INTEGRIN ALPHA"/>
    <property type="match status" value="1"/>
</dbReference>
<keyword evidence="6 13" id="KW-0130">Cell adhesion</keyword>
<evidence type="ECO:0000256" key="4">
    <source>
        <dbReference type="ARBA" id="ARBA00022729"/>
    </source>
</evidence>
<dbReference type="Gene3D" id="1.20.5.930">
    <property type="entry name" value="Bicelle-embedded integrin alpha(iib) transmembrane segment"/>
    <property type="match status" value="1"/>
</dbReference>
<sequence length="1076" mass="118223">MADTGRKLASFVSLFVIGLPWVIVSAFNLDTQFPVTFSGPERSYFGYTVALSMNGEEYLVLVGAPTANSTVSTDVYEPGALFSCGNITGISTCEEVDVVTKSVPSTWASSAGPKLTYRMWLGAALDVRPGFKPSLSRHDIVVCGYRHARHRTQGLNGICFSLSYDLKPSSVAALRPLENSGNQFVYDSEEMVYRSYFNHGQLGMSVAFCEDEVRFMAGAPGIFEGTGSVFHYDGMRNVLDIEKNAYGVKKTSPQGEKHAYFGYSVTSGKFFNMTIDQFAVGAPRGENHGKVYIIGSGAAPLVSILQSEKGLELGEYFGASVLGINLNSDEFTDLVVGSPLYAHETGCDEGKVTVYLSDGSKLNFHIELHGDGKSDARFGTSIAGIGDLNQDGFEDFAVGAPYEDGKGAVYIYQGSDSGVITQYSQKIEAAAIDSNLAGFGIHISRGLDIDDNVYPDIVIGSYLSAKAILLRSRPVIQVSLDVFFNPSKINMHKAECVYSGKNLPCVNVDACLVYDGTNVPASLDFQCSLFEQDPSPRGFFYPYQPKTAATDRNVTAKITIQTCVTLQFYLHTNIKDIVTPIPISFSCELAPSTAPNDTFDGAYPVVNPFSVLNITRVLPFHRGCANESECLADLFVDAELLGEEKNGVITLGNVSSVTLEIVVRNVGEPAYSSQLLIYIPPQTAVINKDFCMTTRPRHHAVVACDIGNPLGKDMQVNVRVKLDVTKIAPHTKSIDILVQGLTSSSETNFDDNIIHVPIKVKMISDSSIRGSPSHYLILYDEGLEKSSEVSHKYTVRNYGPSPLQTINIVLQVPHAILSSGEPKTFLYFTGLKTDGTSDNILPASCDDTLLDIGQRLKPSIPPNLENETMYYNESYTLPDLDNRIMKRSIMQNPTEKSFLISHSEGEKNTADTQKERTFQINCDNDIFDCITIQCSASEFTDDRKFAEISVAFEIDYTVLNSYFDEWYQIEFLTTGSISISDTDVFDLPHHSDFTVVKTTLHNESPFPKKIPQWMITVGVFLGTIMLFMIVIILIKVGFFKRKAIPKSREPKRSFSESVGDEEFLIDTSEGSSAENE</sequence>
<feature type="repeat" description="FG-GAP" evidence="12">
    <location>
        <begin position="31"/>
        <end position="93"/>
    </location>
</feature>
<dbReference type="InterPro" id="IPR048286">
    <property type="entry name" value="Integrin_alpha_Ig-like_3"/>
</dbReference>
<comment type="similarity">
    <text evidence="2 13">Belongs to the integrin alpha chain family.</text>
</comment>
<keyword evidence="7 13" id="KW-1133">Transmembrane helix</keyword>
<dbReference type="SMART" id="SM00191">
    <property type="entry name" value="Int_alpha"/>
    <property type="match status" value="5"/>
</dbReference>
<dbReference type="GO" id="GO:0048513">
    <property type="term" value="P:animal organ development"/>
    <property type="evidence" value="ECO:0007669"/>
    <property type="project" value="UniProtKB-ARBA"/>
</dbReference>
<dbReference type="InterPro" id="IPR013517">
    <property type="entry name" value="FG-GAP"/>
</dbReference>
<keyword evidence="8 13" id="KW-0401">Integrin</keyword>
<keyword evidence="10 13" id="KW-0675">Receptor</keyword>
<dbReference type="InterPro" id="IPR048285">
    <property type="entry name" value="Integrin_alpha_Ig-like_2"/>
</dbReference>
<evidence type="ECO:0000256" key="12">
    <source>
        <dbReference type="PROSITE-ProRule" id="PRU00803"/>
    </source>
</evidence>
<evidence type="ECO:0000256" key="3">
    <source>
        <dbReference type="ARBA" id="ARBA00022692"/>
    </source>
</evidence>
<organism evidence="18">
    <name type="scientific">Cupiennius salei</name>
    <name type="common">American wandering spider</name>
    <dbReference type="NCBI Taxonomy" id="6928"/>
    <lineage>
        <taxon>Eukaryota</taxon>
        <taxon>Metazoa</taxon>
        <taxon>Ecdysozoa</taxon>
        <taxon>Arthropoda</taxon>
        <taxon>Chelicerata</taxon>
        <taxon>Arachnida</taxon>
        <taxon>Araneae</taxon>
        <taxon>Araneomorphae</taxon>
        <taxon>Entelegynae</taxon>
        <taxon>Lycosoidea</taxon>
        <taxon>Ctenidae</taxon>
        <taxon>Cupiennius</taxon>
    </lineage>
</organism>
<feature type="repeat" description="FG-GAP" evidence="12">
    <location>
        <begin position="247"/>
        <end position="301"/>
    </location>
</feature>
<dbReference type="Pfam" id="PF20806">
    <property type="entry name" value="Integrin_A_Ig_3"/>
    <property type="match status" value="1"/>
</dbReference>
<evidence type="ECO:0000256" key="7">
    <source>
        <dbReference type="ARBA" id="ARBA00022989"/>
    </source>
</evidence>
<dbReference type="GO" id="GO:0009897">
    <property type="term" value="C:external side of plasma membrane"/>
    <property type="evidence" value="ECO:0007669"/>
    <property type="project" value="TreeGrafter"/>
</dbReference>
<feature type="transmembrane region" description="Helical" evidence="13">
    <location>
        <begin position="1013"/>
        <end position="1038"/>
    </location>
</feature>
<dbReference type="InterPro" id="IPR013519">
    <property type="entry name" value="Int_alpha_beta-p"/>
</dbReference>
<dbReference type="SUPFAM" id="SSF69179">
    <property type="entry name" value="Integrin domains"/>
    <property type="match status" value="3"/>
</dbReference>
<dbReference type="Gene3D" id="2.130.10.130">
    <property type="entry name" value="Integrin alpha, N-terminal"/>
    <property type="match status" value="1"/>
</dbReference>
<accession>T1E1D0</accession>
<evidence type="ECO:0000256" key="6">
    <source>
        <dbReference type="ARBA" id="ARBA00022889"/>
    </source>
</evidence>
<dbReference type="Pfam" id="PF08441">
    <property type="entry name" value="Integrin_A_Ig_1"/>
    <property type="match status" value="1"/>
</dbReference>
<evidence type="ECO:0000256" key="10">
    <source>
        <dbReference type="ARBA" id="ARBA00023170"/>
    </source>
</evidence>
<evidence type="ECO:0000259" key="15">
    <source>
        <dbReference type="Pfam" id="PF08441"/>
    </source>
</evidence>
<keyword evidence="11" id="KW-0325">Glycoprotein</keyword>
<evidence type="ECO:0000256" key="13">
    <source>
        <dbReference type="RuleBase" id="RU003762"/>
    </source>
</evidence>
<dbReference type="InterPro" id="IPR032695">
    <property type="entry name" value="Integrin_dom_sf"/>
</dbReference>
<feature type="domain" description="Integrin alpha second immunoglobulin-like" evidence="16">
    <location>
        <begin position="624"/>
        <end position="760"/>
    </location>
</feature>
<proteinExistence type="evidence at transcript level"/>
<dbReference type="InterPro" id="IPR028994">
    <property type="entry name" value="Integrin_alpha_N"/>
</dbReference>